<gene>
    <name evidence="1" type="ORF">DPMN_099165</name>
</gene>
<organism evidence="1 2">
    <name type="scientific">Dreissena polymorpha</name>
    <name type="common">Zebra mussel</name>
    <name type="synonym">Mytilus polymorpha</name>
    <dbReference type="NCBI Taxonomy" id="45954"/>
    <lineage>
        <taxon>Eukaryota</taxon>
        <taxon>Metazoa</taxon>
        <taxon>Spiralia</taxon>
        <taxon>Lophotrochozoa</taxon>
        <taxon>Mollusca</taxon>
        <taxon>Bivalvia</taxon>
        <taxon>Autobranchia</taxon>
        <taxon>Heteroconchia</taxon>
        <taxon>Euheterodonta</taxon>
        <taxon>Imparidentia</taxon>
        <taxon>Neoheterodontei</taxon>
        <taxon>Myida</taxon>
        <taxon>Dreissenoidea</taxon>
        <taxon>Dreissenidae</taxon>
        <taxon>Dreissena</taxon>
    </lineage>
</organism>
<accession>A0A9D4R6B6</accession>
<proteinExistence type="predicted"/>
<keyword evidence="2" id="KW-1185">Reference proteome</keyword>
<evidence type="ECO:0000313" key="1">
    <source>
        <dbReference type="EMBL" id="KAH3856574.1"/>
    </source>
</evidence>
<sequence>MMQRFCFCCPLGGIETRLGAKCAGYGVLSVKLRHDEKLALLVMDSSQRHRDMTRNYMCWLWCSLSDIVT</sequence>
<dbReference type="Proteomes" id="UP000828390">
    <property type="component" value="Unassembled WGS sequence"/>
</dbReference>
<evidence type="ECO:0000313" key="2">
    <source>
        <dbReference type="Proteomes" id="UP000828390"/>
    </source>
</evidence>
<reference evidence="1" key="1">
    <citation type="journal article" date="2019" name="bioRxiv">
        <title>The Genome of the Zebra Mussel, Dreissena polymorpha: A Resource for Invasive Species Research.</title>
        <authorList>
            <person name="McCartney M.A."/>
            <person name="Auch B."/>
            <person name="Kono T."/>
            <person name="Mallez S."/>
            <person name="Zhang Y."/>
            <person name="Obille A."/>
            <person name="Becker A."/>
            <person name="Abrahante J.E."/>
            <person name="Garbe J."/>
            <person name="Badalamenti J.P."/>
            <person name="Herman A."/>
            <person name="Mangelson H."/>
            <person name="Liachko I."/>
            <person name="Sullivan S."/>
            <person name="Sone E.D."/>
            <person name="Koren S."/>
            <person name="Silverstein K.A.T."/>
            <person name="Beckman K.B."/>
            <person name="Gohl D.M."/>
        </authorList>
    </citation>
    <scope>NUCLEOTIDE SEQUENCE</scope>
    <source>
        <strain evidence="1">Duluth1</strain>
        <tissue evidence="1">Whole animal</tissue>
    </source>
</reference>
<dbReference type="EMBL" id="JAIWYP010000003">
    <property type="protein sequence ID" value="KAH3856574.1"/>
    <property type="molecule type" value="Genomic_DNA"/>
</dbReference>
<reference evidence="1" key="2">
    <citation type="submission" date="2020-11" db="EMBL/GenBank/DDBJ databases">
        <authorList>
            <person name="McCartney M.A."/>
            <person name="Auch B."/>
            <person name="Kono T."/>
            <person name="Mallez S."/>
            <person name="Becker A."/>
            <person name="Gohl D.M."/>
            <person name="Silverstein K.A.T."/>
            <person name="Koren S."/>
            <person name="Bechman K.B."/>
            <person name="Herman A."/>
            <person name="Abrahante J.E."/>
            <person name="Garbe J."/>
        </authorList>
    </citation>
    <scope>NUCLEOTIDE SEQUENCE</scope>
    <source>
        <strain evidence="1">Duluth1</strain>
        <tissue evidence="1">Whole animal</tissue>
    </source>
</reference>
<dbReference type="AlphaFoldDB" id="A0A9D4R6B6"/>
<comment type="caution">
    <text evidence="1">The sequence shown here is derived from an EMBL/GenBank/DDBJ whole genome shotgun (WGS) entry which is preliminary data.</text>
</comment>
<protein>
    <submittedName>
        <fullName evidence="1">Uncharacterized protein</fullName>
    </submittedName>
</protein>
<name>A0A9D4R6B6_DREPO</name>